<proteinExistence type="predicted"/>
<dbReference type="AlphaFoldDB" id="A0AAE4G7S5"/>
<reference evidence="1" key="1">
    <citation type="submission" date="2023-02" db="EMBL/GenBank/DDBJ databases">
        <title>Description of Herbaspirillum huttiense subsp. nephrolepsisexaltata and Herbaspirillum huttiense subsp. lycopersicon.</title>
        <authorList>
            <person name="Poudel M."/>
            <person name="Sharma A."/>
            <person name="Goss E."/>
            <person name="Tapia J.H."/>
            <person name="Harmon C.M."/>
            <person name="Jones J.B."/>
        </authorList>
    </citation>
    <scope>NUCLEOTIDE SEQUENCE</scope>
    <source>
        <strain evidence="1">NC40101</strain>
    </source>
</reference>
<accession>A0AAE4G7S5</accession>
<dbReference type="RefSeq" id="WP_284076884.1">
    <property type="nucleotide sequence ID" value="NZ_JAVLSM010000007.1"/>
</dbReference>
<organism evidence="1">
    <name type="scientific">Herbaspirillum huttiense subsp. nephrolepidis</name>
    <dbReference type="NCBI Taxonomy" id="3075126"/>
    <lineage>
        <taxon>Bacteria</taxon>
        <taxon>Pseudomonadati</taxon>
        <taxon>Pseudomonadota</taxon>
        <taxon>Betaproteobacteria</taxon>
        <taxon>Burkholderiales</taxon>
        <taxon>Oxalobacteraceae</taxon>
        <taxon>Herbaspirillum</taxon>
    </lineage>
</organism>
<evidence type="ECO:0000313" key="1">
    <source>
        <dbReference type="EMBL" id="MDT0337416.1"/>
    </source>
</evidence>
<dbReference type="EMBL" id="JAVRAA010000005">
    <property type="protein sequence ID" value="MDT0337416.1"/>
    <property type="molecule type" value="Genomic_DNA"/>
</dbReference>
<sequence>MLGERLYQKILDRQDETKLDADAVAQKCLFADEEELAFCFGDLPGAAPTNLHEHLTRRRLLAIAKFVKLPVFTIFVLADGMHPADVFIPEDLPRDEALGLIASAVTDIMRSPIAGASHFIIEQYVKASFARSLNEACVKNHQNYHLLLGWRNGTIPPELKHLALIRELASVCEMMPTLVMAGLGLIREADFTHEGRKWDVRLQLEIATTVKPW</sequence>
<name>A0AAE4G7S5_9BURK</name>
<protein>
    <submittedName>
        <fullName evidence="1">Uncharacterized protein</fullName>
    </submittedName>
</protein>
<comment type="caution">
    <text evidence="1">The sequence shown here is derived from an EMBL/GenBank/DDBJ whole genome shotgun (WGS) entry which is preliminary data.</text>
</comment>
<gene>
    <name evidence="1" type="ORF">RJN63_11300</name>
</gene>